<reference evidence="8 9" key="1">
    <citation type="journal article" date="2014" name="BMC Genomics">
        <title>Adaptive genomic structural variation in the grape powdery mildew pathogen, Erysiphe necator.</title>
        <authorList>
            <person name="Jones L."/>
            <person name="Riaz S."/>
            <person name="Morales-Cruz A."/>
            <person name="Amrine K.C."/>
            <person name="McGuire B."/>
            <person name="Gubler W.D."/>
            <person name="Walker M.A."/>
            <person name="Cantu D."/>
        </authorList>
    </citation>
    <scope>NUCLEOTIDE SEQUENCE [LARGE SCALE GENOMIC DNA]</scope>
    <source>
        <strain evidence="9">c</strain>
    </source>
</reference>
<keyword evidence="3" id="KW-0805">Transcription regulation</keyword>
<organism evidence="8 9">
    <name type="scientific">Uncinula necator</name>
    <name type="common">Grape powdery mildew</name>
    <dbReference type="NCBI Taxonomy" id="52586"/>
    <lineage>
        <taxon>Eukaryota</taxon>
        <taxon>Fungi</taxon>
        <taxon>Dikarya</taxon>
        <taxon>Ascomycota</taxon>
        <taxon>Pezizomycotina</taxon>
        <taxon>Leotiomycetes</taxon>
        <taxon>Erysiphales</taxon>
        <taxon>Erysiphaceae</taxon>
        <taxon>Erysiphe</taxon>
    </lineage>
</organism>
<dbReference type="GO" id="GO:0045722">
    <property type="term" value="P:positive regulation of gluconeogenesis"/>
    <property type="evidence" value="ECO:0007669"/>
    <property type="project" value="EnsemblFungi"/>
</dbReference>
<sequence>MQLRERPCTRCIKRRIGHLCHDEPREFNLTTKKIKIPQNPSAIENNELCKKHSQKNTSNGMSTSFKTSQEHSQENLTIGSSAQPQASLQIIQLSPTTGVSTNTTNDGSNQFFENFNDWTQSQSNQFHEMHNYHPLYMFNAPEVTTECNLLNDFLNNSLRDDGTIFAGEISNNYSDQVNGALASDLRNHNGQNDPHALGPVASENLISRPSSAIQNDKAREYYLQAADPTGNDAPEERMQRLFQAKHDAGMLKPFNYVKGYARLSAYMENHLQPAQKLKILRQLEHFQPKFRENVQTLTYIELIYVEMWFERSLMVYDRVFASMAIPACCWRRTGEIFRGNKEMAELIHVPTENLKDGKIALHEIFAEESLVDYWEKFGAIAFDHSQKALLMSCLLKSPNEKLKGLTIKCCFSFNIKRDDHEIPSLIIGNFLPQDPYKH</sequence>
<feature type="compositionally biased region" description="Polar residues" evidence="6">
    <location>
        <begin position="55"/>
        <end position="67"/>
    </location>
</feature>
<evidence type="ECO:0000313" key="8">
    <source>
        <dbReference type="EMBL" id="KHJ34536.1"/>
    </source>
</evidence>
<dbReference type="PANTHER" id="PTHR31986">
    <property type="entry name" value="REGULATOR OF DRUG SENSITIVITY 2"/>
    <property type="match status" value="1"/>
</dbReference>
<feature type="region of interest" description="Disordered" evidence="6">
    <location>
        <begin position="52"/>
        <end position="78"/>
    </location>
</feature>
<evidence type="ECO:0000256" key="3">
    <source>
        <dbReference type="ARBA" id="ARBA00023015"/>
    </source>
</evidence>
<evidence type="ECO:0000256" key="6">
    <source>
        <dbReference type="SAM" id="MobiDB-lite"/>
    </source>
</evidence>
<dbReference type="GO" id="GO:0046872">
    <property type="term" value="F:metal ion binding"/>
    <property type="evidence" value="ECO:0007669"/>
    <property type="project" value="UniProtKB-KW"/>
</dbReference>
<evidence type="ECO:0000256" key="4">
    <source>
        <dbReference type="ARBA" id="ARBA00023163"/>
    </source>
</evidence>
<dbReference type="Proteomes" id="UP000030854">
    <property type="component" value="Unassembled WGS sequence"/>
</dbReference>
<dbReference type="Pfam" id="PF24990">
    <property type="entry name" value="PAS_13"/>
    <property type="match status" value="1"/>
</dbReference>
<keyword evidence="2" id="KW-0479">Metal-binding</keyword>
<dbReference type="AlphaFoldDB" id="A0A0B1PC42"/>
<dbReference type="GO" id="GO:0000978">
    <property type="term" value="F:RNA polymerase II cis-regulatory region sequence-specific DNA binding"/>
    <property type="evidence" value="ECO:0007669"/>
    <property type="project" value="EnsemblFungi"/>
</dbReference>
<dbReference type="GO" id="GO:0000122">
    <property type="term" value="P:negative regulation of transcription by RNA polymerase II"/>
    <property type="evidence" value="ECO:0007669"/>
    <property type="project" value="EnsemblFungi"/>
</dbReference>
<dbReference type="HOGENOM" id="CLU_010748_0_0_1"/>
<comment type="caution">
    <text evidence="8">The sequence shown here is derived from an EMBL/GenBank/DDBJ whole genome shotgun (WGS) entry which is preliminary data.</text>
</comment>
<dbReference type="STRING" id="52586.A0A0B1PC42"/>
<evidence type="ECO:0000256" key="2">
    <source>
        <dbReference type="ARBA" id="ARBA00022723"/>
    </source>
</evidence>
<keyword evidence="9" id="KW-1185">Reference proteome</keyword>
<keyword evidence="4" id="KW-0804">Transcription</keyword>
<dbReference type="InterPro" id="IPR053045">
    <property type="entry name" value="Zinc_cluster_trans_reg"/>
</dbReference>
<dbReference type="GO" id="GO:0005634">
    <property type="term" value="C:nucleus"/>
    <property type="evidence" value="ECO:0007669"/>
    <property type="project" value="UniProtKB-SubCell"/>
</dbReference>
<evidence type="ECO:0000259" key="7">
    <source>
        <dbReference type="Pfam" id="PF24990"/>
    </source>
</evidence>
<evidence type="ECO:0000256" key="5">
    <source>
        <dbReference type="ARBA" id="ARBA00023242"/>
    </source>
</evidence>
<name>A0A0B1PC42_UNCNE</name>
<evidence type="ECO:0000313" key="9">
    <source>
        <dbReference type="Proteomes" id="UP000030854"/>
    </source>
</evidence>
<dbReference type="PANTHER" id="PTHR31986:SF7">
    <property type="entry name" value="REGULATOR OF DRUG SENSITIVITY 2"/>
    <property type="match status" value="1"/>
</dbReference>
<evidence type="ECO:0000256" key="1">
    <source>
        <dbReference type="ARBA" id="ARBA00004123"/>
    </source>
</evidence>
<dbReference type="GO" id="GO:0071466">
    <property type="term" value="P:cellular response to xenobiotic stimulus"/>
    <property type="evidence" value="ECO:0007669"/>
    <property type="project" value="EnsemblFungi"/>
</dbReference>
<comment type="subcellular location">
    <subcellularLocation>
        <location evidence="1">Nucleus</location>
    </subcellularLocation>
</comment>
<dbReference type="InterPro" id="IPR056751">
    <property type="entry name" value="PAS_13"/>
</dbReference>
<gene>
    <name evidence="8" type="ORF">EV44_g4757</name>
</gene>
<protein>
    <submittedName>
        <fullName evidence="8">Putative zn 2cys6 transcription factor acum</fullName>
    </submittedName>
</protein>
<feature type="domain" description="ERT1/acuK family PAS" evidence="7">
    <location>
        <begin position="326"/>
        <end position="398"/>
    </location>
</feature>
<dbReference type="EMBL" id="JNVN01000828">
    <property type="protein sequence ID" value="KHJ34536.1"/>
    <property type="molecule type" value="Genomic_DNA"/>
</dbReference>
<accession>A0A0B1PC42</accession>
<dbReference type="GO" id="GO:0001228">
    <property type="term" value="F:DNA-binding transcription activator activity, RNA polymerase II-specific"/>
    <property type="evidence" value="ECO:0007669"/>
    <property type="project" value="EnsemblFungi"/>
</dbReference>
<keyword evidence="5" id="KW-0539">Nucleus</keyword>
<proteinExistence type="predicted"/>
<dbReference type="OMA" id="NQGLEAN"/>